<dbReference type="InterPro" id="IPR050194">
    <property type="entry name" value="Glycosyltransferase_grp1"/>
</dbReference>
<feature type="domain" description="Glycosyl transferase family 1" evidence="1">
    <location>
        <begin position="188"/>
        <end position="349"/>
    </location>
</feature>
<dbReference type="Proteomes" id="UP000177050">
    <property type="component" value="Unassembled WGS sequence"/>
</dbReference>
<evidence type="ECO:0000313" key="4">
    <source>
        <dbReference type="Proteomes" id="UP000177050"/>
    </source>
</evidence>
<dbReference type="EMBL" id="MGBR01000001">
    <property type="protein sequence ID" value="OGK73490.1"/>
    <property type="molecule type" value="Genomic_DNA"/>
</dbReference>
<proteinExistence type="predicted"/>
<reference evidence="3 4" key="1">
    <citation type="journal article" date="2016" name="Nat. Commun.">
        <title>Thousands of microbial genomes shed light on interconnected biogeochemical processes in an aquifer system.</title>
        <authorList>
            <person name="Anantharaman K."/>
            <person name="Brown C.T."/>
            <person name="Hug L.A."/>
            <person name="Sharon I."/>
            <person name="Castelle C.J."/>
            <person name="Probst A.J."/>
            <person name="Thomas B.C."/>
            <person name="Singh A."/>
            <person name="Wilkins M.J."/>
            <person name="Karaoz U."/>
            <person name="Brodie E.L."/>
            <person name="Williams K.H."/>
            <person name="Hubbard S.S."/>
            <person name="Banfield J.F."/>
        </authorList>
    </citation>
    <scope>NUCLEOTIDE SEQUENCE [LARGE SCALE GENOMIC DNA]</scope>
</reference>
<dbReference type="InterPro" id="IPR001296">
    <property type="entry name" value="Glyco_trans_1"/>
</dbReference>
<feature type="domain" description="Glycosyltransferase subfamily 4-like N-terminal" evidence="2">
    <location>
        <begin position="21"/>
        <end position="184"/>
    </location>
</feature>
<sequence length="380" mass="43675">MTAPKKLNIALFFSSNPSSAGGVQEHVLNLSKELRKRGHKITIYGPSGKTKQYKNYHEIGNTIEVPLPNGNWASVQMLKPFVDLKKIFTRDKFDILHVQEPYIPLLAWSLVEQIKIPKVSTFHSAWDNSSVINTLNSVLPLFKMKFSENMDASIFVSQITQKRWESICTKKVKKYVIYNAVDHNLFFPIKKKKSQTVKLLFLGRIVSRKGILYLLRAFNMIAKELPHVKLDIVGAGAETGNMIRYINRNNLEKQVTYRGEITGAKRVPYFQQADIFCAPYFDEASPLTILEAMSCGCTIVGFQNEAAKESLKLYPHYADLLVEQKNTKELAMALKKTILDQSLRQEIRKWCINESKKYSWDKVAKATEKVYYDVLRFRYA</sequence>
<dbReference type="InterPro" id="IPR028098">
    <property type="entry name" value="Glyco_trans_4-like_N"/>
</dbReference>
<accession>A0A1F7L031</accession>
<gene>
    <name evidence="3" type="ORF">A3K52_01700</name>
</gene>
<evidence type="ECO:0000259" key="1">
    <source>
        <dbReference type="Pfam" id="PF00534"/>
    </source>
</evidence>
<dbReference type="PANTHER" id="PTHR45947">
    <property type="entry name" value="SULFOQUINOVOSYL TRANSFERASE SQD2"/>
    <property type="match status" value="1"/>
</dbReference>
<dbReference type="PANTHER" id="PTHR45947:SF3">
    <property type="entry name" value="SULFOQUINOVOSYL TRANSFERASE SQD2"/>
    <property type="match status" value="1"/>
</dbReference>
<dbReference type="SUPFAM" id="SSF53756">
    <property type="entry name" value="UDP-Glycosyltransferase/glycogen phosphorylase"/>
    <property type="match status" value="1"/>
</dbReference>
<dbReference type="CDD" id="cd03801">
    <property type="entry name" value="GT4_PimA-like"/>
    <property type="match status" value="1"/>
</dbReference>
<comment type="caution">
    <text evidence="3">The sequence shown here is derived from an EMBL/GenBank/DDBJ whole genome shotgun (WGS) entry which is preliminary data.</text>
</comment>
<dbReference type="GO" id="GO:0016757">
    <property type="term" value="F:glycosyltransferase activity"/>
    <property type="evidence" value="ECO:0007669"/>
    <property type="project" value="InterPro"/>
</dbReference>
<dbReference type="Gene3D" id="3.40.50.2000">
    <property type="entry name" value="Glycogen Phosphorylase B"/>
    <property type="match status" value="2"/>
</dbReference>
<evidence type="ECO:0008006" key="5">
    <source>
        <dbReference type="Google" id="ProtNLM"/>
    </source>
</evidence>
<protein>
    <recommendedName>
        <fullName evidence="5">Glycosyltransferase subfamily 4-like N-terminal domain-containing protein</fullName>
    </recommendedName>
</protein>
<dbReference type="Pfam" id="PF13439">
    <property type="entry name" value="Glyco_transf_4"/>
    <property type="match status" value="1"/>
</dbReference>
<dbReference type="Pfam" id="PF00534">
    <property type="entry name" value="Glycos_transf_1"/>
    <property type="match status" value="1"/>
</dbReference>
<name>A0A1F7L031_9BACT</name>
<evidence type="ECO:0000313" key="3">
    <source>
        <dbReference type="EMBL" id="OGK73490.1"/>
    </source>
</evidence>
<dbReference type="AlphaFoldDB" id="A0A1F7L031"/>
<organism evidence="3 4">
    <name type="scientific">Candidatus Roizmanbacteria bacterium RIFOXYD1_FULL_38_12</name>
    <dbReference type="NCBI Taxonomy" id="1802093"/>
    <lineage>
        <taxon>Bacteria</taxon>
        <taxon>Candidatus Roizmaniibacteriota</taxon>
    </lineage>
</organism>
<evidence type="ECO:0000259" key="2">
    <source>
        <dbReference type="Pfam" id="PF13439"/>
    </source>
</evidence>